<proteinExistence type="predicted"/>
<organism evidence="2 3">
    <name type="scientific">Brucella anthropi</name>
    <name type="common">Ochrobactrum anthropi</name>
    <dbReference type="NCBI Taxonomy" id="529"/>
    <lineage>
        <taxon>Bacteria</taxon>
        <taxon>Pseudomonadati</taxon>
        <taxon>Pseudomonadota</taxon>
        <taxon>Alphaproteobacteria</taxon>
        <taxon>Hyphomicrobiales</taxon>
        <taxon>Brucellaceae</taxon>
        <taxon>Brucella/Ochrobactrum group</taxon>
        <taxon>Brucella</taxon>
    </lineage>
</organism>
<gene>
    <name evidence="2" type="ORF">F9L06_10350</name>
</gene>
<dbReference type="EMBL" id="WBWX01000003">
    <property type="protein sequence ID" value="KAB2798993.1"/>
    <property type="molecule type" value="Genomic_DNA"/>
</dbReference>
<keyword evidence="1" id="KW-0472">Membrane</keyword>
<comment type="caution">
    <text evidence="2">The sequence shown here is derived from an EMBL/GenBank/DDBJ whole genome shotgun (WGS) entry which is preliminary data.</text>
</comment>
<dbReference type="RefSeq" id="WP_151576543.1">
    <property type="nucleotide sequence ID" value="NZ_WBWX01000003.1"/>
</dbReference>
<evidence type="ECO:0000313" key="2">
    <source>
        <dbReference type="EMBL" id="KAB2798993.1"/>
    </source>
</evidence>
<reference evidence="2 3" key="1">
    <citation type="submission" date="2019-09" db="EMBL/GenBank/DDBJ databases">
        <title>Taxonomic organization of the family Brucellaceae based on a phylogenomic approach.</title>
        <authorList>
            <person name="Leclercq S."/>
            <person name="Cloeckaert A."/>
            <person name="Zygmunt M.S."/>
        </authorList>
    </citation>
    <scope>NUCLEOTIDE SEQUENCE [LARGE SCALE GENOMIC DNA]</scope>
    <source>
        <strain evidence="2 3">CCUG 34461</strain>
    </source>
</reference>
<dbReference type="InterPro" id="IPR057700">
    <property type="entry name" value="DUF7940"/>
</dbReference>
<evidence type="ECO:0000313" key="3">
    <source>
        <dbReference type="Proteomes" id="UP000441102"/>
    </source>
</evidence>
<keyword evidence="1" id="KW-0812">Transmembrane</keyword>
<sequence length="72" mass="8286">MKLVSDWRWVVRYAWSIRLLIAAGILTGVEAVLPYLADTSLIPDRWFRLLMFVVTIAAFMARIISQKDSSNE</sequence>
<dbReference type="Pfam" id="PF25612">
    <property type="entry name" value="DUF7940"/>
    <property type="match status" value="1"/>
</dbReference>
<name>A0A6I0DMM7_BRUAN</name>
<accession>A0A6I0DMM7</accession>
<feature type="transmembrane region" description="Helical" evidence="1">
    <location>
        <begin position="12"/>
        <end position="33"/>
    </location>
</feature>
<protein>
    <submittedName>
        <fullName evidence="2">Uncharacterized protein</fullName>
    </submittedName>
</protein>
<keyword evidence="1" id="KW-1133">Transmembrane helix</keyword>
<dbReference type="Proteomes" id="UP000441102">
    <property type="component" value="Unassembled WGS sequence"/>
</dbReference>
<dbReference type="AlphaFoldDB" id="A0A6I0DMM7"/>
<evidence type="ECO:0000256" key="1">
    <source>
        <dbReference type="SAM" id="Phobius"/>
    </source>
</evidence>
<feature type="transmembrane region" description="Helical" evidence="1">
    <location>
        <begin position="45"/>
        <end position="64"/>
    </location>
</feature>